<organism evidence="1 2">
    <name type="scientific">Candidatus Berkelbacteria bacterium CG10_big_fil_rev_8_21_14_0_10_43_14</name>
    <dbReference type="NCBI Taxonomy" id="1974515"/>
    <lineage>
        <taxon>Bacteria</taxon>
        <taxon>Candidatus Berkelbacteria</taxon>
    </lineage>
</organism>
<dbReference type="Proteomes" id="UP000231162">
    <property type="component" value="Unassembled WGS sequence"/>
</dbReference>
<gene>
    <name evidence="1" type="ORF">COT79_03250</name>
</gene>
<comment type="caution">
    <text evidence="1">The sequence shown here is derived from an EMBL/GenBank/DDBJ whole genome shotgun (WGS) entry which is preliminary data.</text>
</comment>
<proteinExistence type="predicted"/>
<evidence type="ECO:0000313" key="2">
    <source>
        <dbReference type="Proteomes" id="UP000231162"/>
    </source>
</evidence>
<sequence>MGDERMISRLKEVVSDISGVEVGTDECIKLVDATHRLNPLTGDMRLTDVCWFGPSTPDRIFYSLYYIPTEEAMPGWLSGHKPNGRLTVPAVIAHEAAQQAGLLCEFVMRAYTTHESDSQENSVNRVLETLLHSSTTDGFFARGGGFVQRQPAYPGDVLITTVRKNKVKMGILHLFGYKSYINTMNMKPAIYGTFTGKEVIHGVD</sequence>
<name>A0A2M6R840_9BACT</name>
<protein>
    <submittedName>
        <fullName evidence="1">Uncharacterized protein</fullName>
    </submittedName>
</protein>
<reference evidence="2" key="1">
    <citation type="submission" date="2017-09" db="EMBL/GenBank/DDBJ databases">
        <title>Depth-based differentiation of microbial function through sediment-hosted aquifers and enrichment of novel symbionts in the deep terrestrial subsurface.</title>
        <authorList>
            <person name="Probst A.J."/>
            <person name="Ladd B."/>
            <person name="Jarett J.K."/>
            <person name="Geller-Mcgrath D.E."/>
            <person name="Sieber C.M.K."/>
            <person name="Emerson J.B."/>
            <person name="Anantharaman K."/>
            <person name="Thomas B.C."/>
            <person name="Malmstrom R."/>
            <person name="Stieglmeier M."/>
            <person name="Klingl A."/>
            <person name="Woyke T."/>
            <person name="Ryan C.M."/>
            <person name="Banfield J.F."/>
        </authorList>
    </citation>
    <scope>NUCLEOTIDE SEQUENCE [LARGE SCALE GENOMIC DNA]</scope>
</reference>
<accession>A0A2M6R840</accession>
<evidence type="ECO:0000313" key="1">
    <source>
        <dbReference type="EMBL" id="PIS06686.1"/>
    </source>
</evidence>
<dbReference type="EMBL" id="PEZX01000041">
    <property type="protein sequence ID" value="PIS06686.1"/>
    <property type="molecule type" value="Genomic_DNA"/>
</dbReference>
<dbReference type="AlphaFoldDB" id="A0A2M6R840"/>